<feature type="domain" description="ImpA C-terminal" evidence="4">
    <location>
        <begin position="305"/>
        <end position="449"/>
    </location>
</feature>
<dbReference type="InterPro" id="IPR010657">
    <property type="entry name" value="ImpA_N"/>
</dbReference>
<gene>
    <name evidence="5" type="ORF">GA0061080_10167</name>
</gene>
<evidence type="ECO:0000259" key="3">
    <source>
        <dbReference type="Pfam" id="PF06812"/>
    </source>
</evidence>
<feature type="transmembrane region" description="Helical" evidence="2">
    <location>
        <begin position="238"/>
        <end position="261"/>
    </location>
</feature>
<organism evidence="5 6">
    <name type="scientific">Gilliamella intestini</name>
    <dbReference type="NCBI Taxonomy" id="1798183"/>
    <lineage>
        <taxon>Bacteria</taxon>
        <taxon>Pseudomonadati</taxon>
        <taxon>Pseudomonadota</taxon>
        <taxon>Gammaproteobacteria</taxon>
        <taxon>Orbales</taxon>
        <taxon>Orbaceae</taxon>
        <taxon>Gilliamella</taxon>
    </lineage>
</organism>
<dbReference type="STRING" id="1798183.GA0061080_10167"/>
<dbReference type="Pfam" id="PF12486">
    <property type="entry name" value="VasL"/>
    <property type="match status" value="1"/>
</dbReference>
<keyword evidence="2" id="KW-1133">Transmembrane helix</keyword>
<protein>
    <submittedName>
        <fullName evidence="5">Type VI secretion system protein VasL</fullName>
    </submittedName>
</protein>
<dbReference type="OrthoDB" id="5579595at2"/>
<dbReference type="Pfam" id="PF06812">
    <property type="entry name" value="ImpA_N"/>
    <property type="match status" value="1"/>
</dbReference>
<evidence type="ECO:0000256" key="1">
    <source>
        <dbReference type="SAM" id="Coils"/>
    </source>
</evidence>
<dbReference type="PANTHER" id="PTHR37024:SF5">
    <property type="entry name" value="IMPA N-TERMINAL DOMAIN-CONTAINING PROTEIN"/>
    <property type="match status" value="1"/>
</dbReference>
<dbReference type="AlphaFoldDB" id="A0A1C4B1D2"/>
<evidence type="ECO:0000259" key="4">
    <source>
        <dbReference type="Pfam" id="PF12486"/>
    </source>
</evidence>
<keyword evidence="2" id="KW-0812">Transmembrane</keyword>
<dbReference type="InterPro" id="IPR021069">
    <property type="entry name" value="ImpA_C"/>
</dbReference>
<reference evidence="6" key="1">
    <citation type="submission" date="2016-08" db="EMBL/GenBank/DDBJ databases">
        <authorList>
            <person name="Varghese N."/>
            <person name="Submissions Spin"/>
        </authorList>
    </citation>
    <scope>NUCLEOTIDE SEQUENCE [LARGE SCALE GENOMIC DNA]</scope>
    <source>
        <strain evidence="6">R-53144</strain>
    </source>
</reference>
<accession>A0A1C4B1D2</accession>
<evidence type="ECO:0000256" key="2">
    <source>
        <dbReference type="SAM" id="Phobius"/>
    </source>
</evidence>
<keyword evidence="1" id="KW-0175">Coiled coil</keyword>
<dbReference type="RefSeq" id="WP_091122451.1">
    <property type="nucleotide sequence ID" value="NZ_FMBA01000016.1"/>
</dbReference>
<dbReference type="Proteomes" id="UP000199698">
    <property type="component" value="Unassembled WGS sequence"/>
</dbReference>
<sequence length="454" mass="53710">MEQNNIHIIKMGKDPSHFDEFETIKSEINKLSHPKHPIIDWALIENNALILFEKNGIDLLSISYYTLARYHRYGLSGFVEGCELLKSLICYQWEELWPTNPVFRVDALNWFNSRLGSLIRQQDFTIKDIALLQRACDALQKVIDKLYQVPFEKSPLIDNLLFYIENKIKILEKKHIIFPKKEPKKSIKKILLYLPETSNRQDLSDKDIEQDQYQTNKITEISPNVSTISLEYHSKKRFSWWSFAFGVILASVCSFCVMEFFNCQHAQMLDLMGPNLSWFDRDSSKQPNISLINNEKTRSFILTHYEKQIHDISSLSPISSYYYINNLLKNVQRLWPEEEKYKQLDNYWQNQLQANVAYKINTLNYHNAKMQLQSLINKVDNAISEDRYITINQLRTMLDNIQKELDSEPPIEEVLRQIEELQQNGKEVTTELKQKLNRKLKAIMTRYYQTDKDN</sequence>
<dbReference type="PANTHER" id="PTHR37024">
    <property type="entry name" value="TYPE VI SECRETION SYSTEM DUF2094 AND IMPA-RELATED DOMAIN PROTEIN"/>
    <property type="match status" value="1"/>
</dbReference>
<keyword evidence="6" id="KW-1185">Reference proteome</keyword>
<feature type="domain" description="ImpA N-terminal" evidence="3">
    <location>
        <begin position="11"/>
        <end position="112"/>
    </location>
</feature>
<name>A0A1C4B1D2_9GAMM</name>
<feature type="coiled-coil region" evidence="1">
    <location>
        <begin position="411"/>
        <end position="438"/>
    </location>
</feature>
<keyword evidence="2" id="KW-0472">Membrane</keyword>
<evidence type="ECO:0000313" key="5">
    <source>
        <dbReference type="EMBL" id="SCC00646.1"/>
    </source>
</evidence>
<proteinExistence type="predicted"/>
<dbReference type="EMBL" id="FMBA01000016">
    <property type="protein sequence ID" value="SCC00646.1"/>
    <property type="molecule type" value="Genomic_DNA"/>
</dbReference>
<evidence type="ECO:0000313" key="6">
    <source>
        <dbReference type="Proteomes" id="UP000199698"/>
    </source>
</evidence>